<keyword evidence="1" id="KW-0732">Signal</keyword>
<dbReference type="PROSITE" id="PS51257">
    <property type="entry name" value="PROKAR_LIPOPROTEIN"/>
    <property type="match status" value="1"/>
</dbReference>
<name>A0A9W6JM88_9HYPH</name>
<organism evidence="2 3">
    <name type="scientific">Methylopila jiangsuensis</name>
    <dbReference type="NCBI Taxonomy" id="586230"/>
    <lineage>
        <taxon>Bacteria</taxon>
        <taxon>Pseudomonadati</taxon>
        <taxon>Pseudomonadota</taxon>
        <taxon>Alphaproteobacteria</taxon>
        <taxon>Hyphomicrobiales</taxon>
        <taxon>Methylopilaceae</taxon>
        <taxon>Methylopila</taxon>
    </lineage>
</organism>
<protein>
    <recommendedName>
        <fullName evidence="4">DUF4136 domain-containing protein</fullName>
    </recommendedName>
</protein>
<evidence type="ECO:0000313" key="3">
    <source>
        <dbReference type="Proteomes" id="UP001143364"/>
    </source>
</evidence>
<feature type="chain" id="PRO_5040836135" description="DUF4136 domain-containing protein" evidence="1">
    <location>
        <begin position="32"/>
        <end position="194"/>
    </location>
</feature>
<keyword evidence="3" id="KW-1185">Reference proteome</keyword>
<evidence type="ECO:0008006" key="4">
    <source>
        <dbReference type="Google" id="ProtNLM"/>
    </source>
</evidence>
<proteinExistence type="predicted"/>
<sequence length="194" mass="20610">MPQTRFRARAGASFARRLRFALLAAALGALGGCVTMETTYQPQALTGGYAEQRLGPDTYRVQSAGNAYASLGFVEGMAMLRAAELTRAAGYDRFIVTDNQIGVGYFNVLKAAAGGSDMSFATGGEPDMSRLYLSAGLTPKTPYVGPSSIRVPREIKPMGHIVIRMVKADDPAAADAIDAAGVIERLRPRFTAGR</sequence>
<dbReference type="AlphaFoldDB" id="A0A9W6JM88"/>
<gene>
    <name evidence="2" type="ORF">GCM10008171_33370</name>
</gene>
<dbReference type="RefSeq" id="WP_271205899.1">
    <property type="nucleotide sequence ID" value="NZ_BSFK01000016.1"/>
</dbReference>
<evidence type="ECO:0000256" key="1">
    <source>
        <dbReference type="SAM" id="SignalP"/>
    </source>
</evidence>
<accession>A0A9W6JM88</accession>
<reference evidence="2" key="2">
    <citation type="submission" date="2023-01" db="EMBL/GenBank/DDBJ databases">
        <authorList>
            <person name="Sun Q."/>
            <person name="Evtushenko L."/>
        </authorList>
    </citation>
    <scope>NUCLEOTIDE SEQUENCE</scope>
    <source>
        <strain evidence="2">VKM B-2555</strain>
    </source>
</reference>
<dbReference type="EMBL" id="BSFK01000016">
    <property type="protein sequence ID" value="GLK78083.1"/>
    <property type="molecule type" value="Genomic_DNA"/>
</dbReference>
<comment type="caution">
    <text evidence="2">The sequence shown here is derived from an EMBL/GenBank/DDBJ whole genome shotgun (WGS) entry which is preliminary data.</text>
</comment>
<evidence type="ECO:0000313" key="2">
    <source>
        <dbReference type="EMBL" id="GLK78083.1"/>
    </source>
</evidence>
<dbReference type="Proteomes" id="UP001143364">
    <property type="component" value="Unassembled WGS sequence"/>
</dbReference>
<dbReference type="NCBIfam" id="NF047637">
    <property type="entry name" value="lipo_CC0125"/>
    <property type="match status" value="1"/>
</dbReference>
<feature type="signal peptide" evidence="1">
    <location>
        <begin position="1"/>
        <end position="31"/>
    </location>
</feature>
<reference evidence="2" key="1">
    <citation type="journal article" date="2014" name="Int. J. Syst. Evol. Microbiol.">
        <title>Complete genome sequence of Corynebacterium casei LMG S-19264T (=DSM 44701T), isolated from a smear-ripened cheese.</title>
        <authorList>
            <consortium name="US DOE Joint Genome Institute (JGI-PGF)"/>
            <person name="Walter F."/>
            <person name="Albersmeier A."/>
            <person name="Kalinowski J."/>
            <person name="Ruckert C."/>
        </authorList>
    </citation>
    <scope>NUCLEOTIDE SEQUENCE</scope>
    <source>
        <strain evidence="2">VKM B-2555</strain>
    </source>
</reference>